<dbReference type="AlphaFoldDB" id="A0A8J7S8L7"/>
<dbReference type="GO" id="GO:0032259">
    <property type="term" value="P:methylation"/>
    <property type="evidence" value="ECO:0007669"/>
    <property type="project" value="UniProtKB-KW"/>
</dbReference>
<dbReference type="PANTHER" id="PTHR43861:SF3">
    <property type="entry name" value="PUTATIVE (AFU_ORTHOLOGUE AFUA_2G14390)-RELATED"/>
    <property type="match status" value="1"/>
</dbReference>
<dbReference type="CDD" id="cd02440">
    <property type="entry name" value="AdoMet_MTases"/>
    <property type="match status" value="1"/>
</dbReference>
<sequence>MENKGKRDFDAAAATWDNEPRRLKLAQEVVAAITSRLPLTAGMTALDYGCGSGLVTLGLHGFVSRITGADSSQGMLDVLDAKVAERGIDNVTTLHIDLEHQEAIPGKYDLIVSSMTMHHVKDVEGLVQSLVASLNPGGWLALADLEKEDGSFHADTVVEHNGFEREFFPGTFQRAGLSEIGVVTAAVVEKGERSYPVLLAFGSK</sequence>
<dbReference type="SUPFAM" id="SSF53335">
    <property type="entry name" value="S-adenosyl-L-methionine-dependent methyltransferases"/>
    <property type="match status" value="1"/>
</dbReference>
<dbReference type="Gene3D" id="3.40.50.150">
    <property type="entry name" value="Vaccinia Virus protein VP39"/>
    <property type="match status" value="1"/>
</dbReference>
<organism evidence="2 3">
    <name type="scientific">Geomesophilobacter sediminis</name>
    <dbReference type="NCBI Taxonomy" id="2798584"/>
    <lineage>
        <taxon>Bacteria</taxon>
        <taxon>Pseudomonadati</taxon>
        <taxon>Thermodesulfobacteriota</taxon>
        <taxon>Desulfuromonadia</taxon>
        <taxon>Geobacterales</taxon>
        <taxon>Geobacteraceae</taxon>
        <taxon>Geomesophilobacter</taxon>
    </lineage>
</organism>
<dbReference type="InterPro" id="IPR029063">
    <property type="entry name" value="SAM-dependent_MTases_sf"/>
</dbReference>
<gene>
    <name evidence="2" type="ORF">JFN93_23760</name>
</gene>
<comment type="caution">
    <text evidence="2">The sequence shown here is derived from an EMBL/GenBank/DDBJ whole genome shotgun (WGS) entry which is preliminary data.</text>
</comment>
<proteinExistence type="predicted"/>
<accession>A0A8J7S8L7</accession>
<dbReference type="PANTHER" id="PTHR43861">
    <property type="entry name" value="TRANS-ACONITATE 2-METHYLTRANSFERASE-RELATED"/>
    <property type="match status" value="1"/>
</dbReference>
<dbReference type="EMBL" id="JAEMHM010000028">
    <property type="protein sequence ID" value="MBJ6727736.1"/>
    <property type="molecule type" value="Genomic_DNA"/>
</dbReference>
<keyword evidence="1" id="KW-0808">Transferase</keyword>
<name>A0A8J7S8L7_9BACT</name>
<keyword evidence="2" id="KW-0489">Methyltransferase</keyword>
<protein>
    <submittedName>
        <fullName evidence="2">Class I SAM-dependent methyltransferase</fullName>
    </submittedName>
</protein>
<dbReference type="RefSeq" id="WP_199386876.1">
    <property type="nucleotide sequence ID" value="NZ_JAEMHM010000028.1"/>
</dbReference>
<evidence type="ECO:0000313" key="3">
    <source>
        <dbReference type="Proteomes" id="UP000636888"/>
    </source>
</evidence>
<dbReference type="Proteomes" id="UP000636888">
    <property type="component" value="Unassembled WGS sequence"/>
</dbReference>
<dbReference type="GO" id="GO:0008168">
    <property type="term" value="F:methyltransferase activity"/>
    <property type="evidence" value="ECO:0007669"/>
    <property type="project" value="UniProtKB-KW"/>
</dbReference>
<dbReference type="Pfam" id="PF13489">
    <property type="entry name" value="Methyltransf_23"/>
    <property type="match status" value="1"/>
</dbReference>
<evidence type="ECO:0000256" key="1">
    <source>
        <dbReference type="ARBA" id="ARBA00022679"/>
    </source>
</evidence>
<evidence type="ECO:0000313" key="2">
    <source>
        <dbReference type="EMBL" id="MBJ6727736.1"/>
    </source>
</evidence>
<keyword evidence="3" id="KW-1185">Reference proteome</keyword>
<reference evidence="2" key="1">
    <citation type="submission" date="2020-12" db="EMBL/GenBank/DDBJ databases">
        <title>Geomonas sp. Red875, isolated from river sediment.</title>
        <authorList>
            <person name="Xu Z."/>
            <person name="Zhang Z."/>
            <person name="Masuda Y."/>
            <person name="Itoh H."/>
            <person name="Senoo K."/>
        </authorList>
    </citation>
    <scope>NUCLEOTIDE SEQUENCE</scope>
    <source>
        <strain evidence="2">Red875</strain>
    </source>
</reference>